<evidence type="ECO:0000313" key="2">
    <source>
        <dbReference type="Proteomes" id="UP001162992"/>
    </source>
</evidence>
<dbReference type="EMBL" id="CM055097">
    <property type="protein sequence ID" value="KAJ7554354.1"/>
    <property type="molecule type" value="Genomic_DNA"/>
</dbReference>
<comment type="caution">
    <text evidence="1">The sequence shown here is derived from an EMBL/GenBank/DDBJ whole genome shotgun (WGS) entry which is preliminary data.</text>
</comment>
<reference evidence="2" key="1">
    <citation type="journal article" date="2024" name="Proc. Natl. Acad. Sci. U.S.A.">
        <title>Extraordinary preservation of gene collinearity over three hundred million years revealed in homosporous lycophytes.</title>
        <authorList>
            <person name="Li C."/>
            <person name="Wickell D."/>
            <person name="Kuo L.Y."/>
            <person name="Chen X."/>
            <person name="Nie B."/>
            <person name="Liao X."/>
            <person name="Peng D."/>
            <person name="Ji J."/>
            <person name="Jenkins J."/>
            <person name="Williams M."/>
            <person name="Shu S."/>
            <person name="Plott C."/>
            <person name="Barry K."/>
            <person name="Rajasekar S."/>
            <person name="Grimwood J."/>
            <person name="Han X."/>
            <person name="Sun S."/>
            <person name="Hou Z."/>
            <person name="He W."/>
            <person name="Dai G."/>
            <person name="Sun C."/>
            <person name="Schmutz J."/>
            <person name="Leebens-Mack J.H."/>
            <person name="Li F.W."/>
            <person name="Wang L."/>
        </authorList>
    </citation>
    <scope>NUCLEOTIDE SEQUENCE [LARGE SCALE GENOMIC DNA]</scope>
    <source>
        <strain evidence="2">cv. PW_Plant_1</strain>
    </source>
</reference>
<sequence length="479" mass="52708">MACEQLHAQAPHAVFLPCPTQGHVIPAIEFAETLASQGFIITFVCAEHITARISKSHGSGLSPSIRLIGLPDEEQDIDQDADIFITMVKIIENMVPAFEQTVNGLFKNSKESSVPPPLCIISDFFLSWSQDIAHKFNIPRYVFFPASSSCLAVMLYLPRFIEEGIAPVAADVRDIVVPGLPPLDSYDLPSDWRQSVPQEWREYAFPSLLKIHESSGILVNTFNELEREAIDAVRTEAINPNKLPIYPLGPILPSKFFRSESIDQETLSETEKECLQWLDAQTPSSVLYISFGSLAILSMRQIQELAKALDACQQQAFLWILRLPPSATAATALPEGFLSRTHSRGLIISTWAGQLLILSHPSTGGFLTHCGWNSTLESICSGVPLLPLPQFAEQFNNSRMVTEHWKVGLKLQRGPDDVAESGEIEIGVRKLMQGHEGRAVRSRARELKEEAASAVAEFGSSHAALQAFIQAAAASHTTT</sequence>
<dbReference type="Proteomes" id="UP001162992">
    <property type="component" value="Chromosome 6"/>
</dbReference>
<name>A0ACC2DJ06_DIPCM</name>
<protein>
    <submittedName>
        <fullName evidence="1">Uncharacterized protein</fullName>
    </submittedName>
</protein>
<accession>A0ACC2DJ06</accession>
<evidence type="ECO:0000313" key="1">
    <source>
        <dbReference type="EMBL" id="KAJ7554354.1"/>
    </source>
</evidence>
<keyword evidence="2" id="KW-1185">Reference proteome</keyword>
<proteinExistence type="predicted"/>
<gene>
    <name evidence="1" type="ORF">O6H91_06G136500</name>
</gene>
<organism evidence="1 2">
    <name type="scientific">Diphasiastrum complanatum</name>
    <name type="common">Issler's clubmoss</name>
    <name type="synonym">Lycopodium complanatum</name>
    <dbReference type="NCBI Taxonomy" id="34168"/>
    <lineage>
        <taxon>Eukaryota</taxon>
        <taxon>Viridiplantae</taxon>
        <taxon>Streptophyta</taxon>
        <taxon>Embryophyta</taxon>
        <taxon>Tracheophyta</taxon>
        <taxon>Lycopodiopsida</taxon>
        <taxon>Lycopodiales</taxon>
        <taxon>Lycopodiaceae</taxon>
        <taxon>Lycopodioideae</taxon>
        <taxon>Diphasiastrum</taxon>
    </lineage>
</organism>